<feature type="transmembrane region" description="Helical" evidence="1">
    <location>
        <begin position="12"/>
        <end position="32"/>
    </location>
</feature>
<dbReference type="EMBL" id="GABZ01008639">
    <property type="protein sequence ID" value="JAA44886.1"/>
    <property type="molecule type" value="mRNA"/>
</dbReference>
<sequence>MCPLGFHGYYYFFYLLAYIGSLVNSFIIFISSSLNNIFNGQNKQTIRKPPNTFSYSFFSLFLAFSLYYTTNSPKEKAIMSIVLILLLSFLLRLFSLVTSDH</sequence>
<proteinExistence type="evidence at transcript level"/>
<dbReference type="AlphaFoldDB" id="K9IW77"/>
<protein>
    <submittedName>
        <fullName evidence="2">Uncharacterized protein</fullName>
    </submittedName>
</protein>
<organism evidence="2">
    <name type="scientific">Desmodus rotundus</name>
    <name type="common">Vampire bat</name>
    <dbReference type="NCBI Taxonomy" id="9430"/>
    <lineage>
        <taxon>Eukaryota</taxon>
        <taxon>Metazoa</taxon>
        <taxon>Chordata</taxon>
        <taxon>Craniata</taxon>
        <taxon>Vertebrata</taxon>
        <taxon>Euteleostomi</taxon>
        <taxon>Mammalia</taxon>
        <taxon>Eutheria</taxon>
        <taxon>Laurasiatheria</taxon>
        <taxon>Chiroptera</taxon>
        <taxon>Yangochiroptera</taxon>
        <taxon>Phyllostomidae</taxon>
        <taxon>Desmodontinae</taxon>
        <taxon>Desmodus</taxon>
    </lineage>
</organism>
<reference evidence="2" key="1">
    <citation type="submission" date="2012-11" db="EMBL/GenBank/DDBJ databases">
        <title>The Vampirome: Transcriptome and Proteome Analysis of the Submandibular and Accessory Glands of the Vampire Bat and Vector of Human Rabies, Desmodus rotundus.</title>
        <authorList>
            <person name="Francischetti I.M.B."/>
            <person name="Assumpcao T.C.F."/>
            <person name="Ma D."/>
            <person name="Vicente E.C."/>
            <person name="Ribeiro J.M.C."/>
        </authorList>
    </citation>
    <scope>NUCLEOTIDE SEQUENCE</scope>
    <source>
        <tissue evidence="2">Salivary gland</tissue>
    </source>
</reference>
<feature type="transmembrane region" description="Helical" evidence="1">
    <location>
        <begin position="77"/>
        <end position="97"/>
    </location>
</feature>
<keyword evidence="1" id="KW-1133">Transmembrane helix</keyword>
<accession>K9IW77</accession>
<keyword evidence="1" id="KW-0472">Membrane</keyword>
<feature type="transmembrane region" description="Helical" evidence="1">
    <location>
        <begin position="52"/>
        <end position="70"/>
    </location>
</feature>
<evidence type="ECO:0000313" key="2">
    <source>
        <dbReference type="EMBL" id="JAA44886.1"/>
    </source>
</evidence>
<name>K9IW77_DESRO</name>
<evidence type="ECO:0000256" key="1">
    <source>
        <dbReference type="SAM" id="Phobius"/>
    </source>
</evidence>
<keyword evidence="1" id="KW-0812">Transmembrane</keyword>